<feature type="signal peptide" evidence="2">
    <location>
        <begin position="1"/>
        <end position="18"/>
    </location>
</feature>
<evidence type="ECO:0000256" key="1">
    <source>
        <dbReference type="ARBA" id="ARBA00022729"/>
    </source>
</evidence>
<dbReference type="PANTHER" id="PTHR15337:SF11">
    <property type="entry name" value="THIOREDOXIN DOMAIN-CONTAINING PROTEIN"/>
    <property type="match status" value="1"/>
</dbReference>
<sequence length="145" mass="16869">MKTLILLVSIFTFSFAGAQETKLDWLTDLDKAQKIAKKESKPILMYFTGSDWCGPCKMLKKDFFNSEKFVEQSQNLILVMVDIPRRRDLLTKEQMQYNIQLMGKYNKRGLFPTVLQLDSKGKIKNTINSYSGSPELYFDFVDKML</sequence>
<evidence type="ECO:0000256" key="2">
    <source>
        <dbReference type="SAM" id="SignalP"/>
    </source>
</evidence>
<comment type="caution">
    <text evidence="4">The sequence shown here is derived from an EMBL/GenBank/DDBJ whole genome shotgun (WGS) entry which is preliminary data.</text>
</comment>
<reference evidence="4 5" key="1">
    <citation type="submission" date="2020-01" db="EMBL/GenBank/DDBJ databases">
        <title>Spongiivirga citrea KCTC 32990T.</title>
        <authorList>
            <person name="Wang G."/>
        </authorList>
    </citation>
    <scope>NUCLEOTIDE SEQUENCE [LARGE SCALE GENOMIC DNA]</scope>
    <source>
        <strain evidence="4 5">KCTC 32990</strain>
    </source>
</reference>
<dbReference type="Pfam" id="PF13899">
    <property type="entry name" value="Thioredoxin_7"/>
    <property type="match status" value="1"/>
</dbReference>
<dbReference type="Proteomes" id="UP000474296">
    <property type="component" value="Unassembled WGS sequence"/>
</dbReference>
<keyword evidence="5" id="KW-1185">Reference proteome</keyword>
<dbReference type="PROSITE" id="PS51352">
    <property type="entry name" value="THIOREDOXIN_2"/>
    <property type="match status" value="1"/>
</dbReference>
<gene>
    <name evidence="4" type="ORF">GWK10_06050</name>
</gene>
<name>A0A6M0CL82_9FLAO</name>
<dbReference type="InterPro" id="IPR036249">
    <property type="entry name" value="Thioredoxin-like_sf"/>
</dbReference>
<dbReference type="Gene3D" id="3.40.30.10">
    <property type="entry name" value="Glutaredoxin"/>
    <property type="match status" value="1"/>
</dbReference>
<proteinExistence type="predicted"/>
<feature type="chain" id="PRO_5026698970" evidence="2">
    <location>
        <begin position="19"/>
        <end position="145"/>
    </location>
</feature>
<dbReference type="EMBL" id="JAABOQ010000002">
    <property type="protein sequence ID" value="NER16764.1"/>
    <property type="molecule type" value="Genomic_DNA"/>
</dbReference>
<dbReference type="PANTHER" id="PTHR15337">
    <property type="entry name" value="ANTERIOR GRADIENT PROTEIN-RELATED"/>
    <property type="match status" value="1"/>
</dbReference>
<evidence type="ECO:0000259" key="3">
    <source>
        <dbReference type="PROSITE" id="PS51352"/>
    </source>
</evidence>
<dbReference type="RefSeq" id="WP_164030243.1">
    <property type="nucleotide sequence ID" value="NZ_JAABOQ010000002.1"/>
</dbReference>
<evidence type="ECO:0000313" key="4">
    <source>
        <dbReference type="EMBL" id="NER16764.1"/>
    </source>
</evidence>
<dbReference type="AlphaFoldDB" id="A0A6M0CL82"/>
<organism evidence="4 5">
    <name type="scientific">Spongiivirga citrea</name>
    <dbReference type="NCBI Taxonomy" id="1481457"/>
    <lineage>
        <taxon>Bacteria</taxon>
        <taxon>Pseudomonadati</taxon>
        <taxon>Bacteroidota</taxon>
        <taxon>Flavobacteriia</taxon>
        <taxon>Flavobacteriales</taxon>
        <taxon>Flavobacteriaceae</taxon>
        <taxon>Spongiivirga</taxon>
    </lineage>
</organism>
<dbReference type="InterPro" id="IPR051099">
    <property type="entry name" value="AGR/TXD"/>
</dbReference>
<dbReference type="InterPro" id="IPR013766">
    <property type="entry name" value="Thioredoxin_domain"/>
</dbReference>
<protein>
    <submittedName>
        <fullName evidence="4">Thioredoxin fold domain-containing protein</fullName>
    </submittedName>
</protein>
<keyword evidence="1 2" id="KW-0732">Signal</keyword>
<accession>A0A6M0CL82</accession>
<evidence type="ECO:0000313" key="5">
    <source>
        <dbReference type="Proteomes" id="UP000474296"/>
    </source>
</evidence>
<dbReference type="SUPFAM" id="SSF52833">
    <property type="entry name" value="Thioredoxin-like"/>
    <property type="match status" value="1"/>
</dbReference>
<feature type="domain" description="Thioredoxin" evidence="3">
    <location>
        <begin position="4"/>
        <end position="145"/>
    </location>
</feature>